<dbReference type="Proteomes" id="UP001154015">
    <property type="component" value="Unassembled WGS sequence"/>
</dbReference>
<reference evidence="1" key="1">
    <citation type="submission" date="2022-03" db="EMBL/GenBank/DDBJ databases">
        <authorList>
            <person name="Leyn A S."/>
        </authorList>
    </citation>
    <scope>NUCLEOTIDE SEQUENCE</scope>
    <source>
        <strain evidence="1">Streptomyces globisporus 4-3</strain>
    </source>
</reference>
<evidence type="ECO:0000313" key="2">
    <source>
        <dbReference type="Proteomes" id="UP001154015"/>
    </source>
</evidence>
<proteinExistence type="predicted"/>
<organism evidence="1 2">
    <name type="scientific">Streptomyces globisporus</name>
    <dbReference type="NCBI Taxonomy" id="1908"/>
    <lineage>
        <taxon>Bacteria</taxon>
        <taxon>Bacillati</taxon>
        <taxon>Actinomycetota</taxon>
        <taxon>Actinomycetes</taxon>
        <taxon>Kitasatosporales</taxon>
        <taxon>Streptomycetaceae</taxon>
        <taxon>Streptomyces</taxon>
    </lineage>
</organism>
<protein>
    <submittedName>
        <fullName evidence="1">Uncharacterized protein</fullName>
    </submittedName>
</protein>
<keyword evidence="2" id="KW-1185">Reference proteome</keyword>
<dbReference type="EMBL" id="CAKXYP010000035">
    <property type="protein sequence ID" value="CAH9420191.1"/>
    <property type="molecule type" value="Genomic_DNA"/>
</dbReference>
<accession>A0ABM9H932</accession>
<sequence>MEQVISTSIDTDVRLLLITHLQKMLEAVQRVRLGGRAAIEEELDAVIGSLTRRPEGVAELRSTGLLDKIKAWADALNAILAVGSGSAQLGQTVMRALE</sequence>
<gene>
    <name evidence="1" type="ORF">SGL43_07249</name>
</gene>
<comment type="caution">
    <text evidence="1">The sequence shown here is derived from an EMBL/GenBank/DDBJ whole genome shotgun (WGS) entry which is preliminary data.</text>
</comment>
<evidence type="ECO:0000313" key="1">
    <source>
        <dbReference type="EMBL" id="CAH9420191.1"/>
    </source>
</evidence>
<name>A0ABM9H932_STRGL</name>